<dbReference type="InterPro" id="IPR014162">
    <property type="entry name" value="CpoB_C"/>
</dbReference>
<evidence type="ECO:0000313" key="3">
    <source>
        <dbReference type="EMBL" id="ABS63738.1"/>
    </source>
</evidence>
<feature type="signal peptide" evidence="1">
    <location>
        <begin position="1"/>
        <end position="29"/>
    </location>
</feature>
<accession>A7HV05</accession>
<feature type="compositionally biased region" description="Low complexity" evidence="2">
    <location>
        <begin position="129"/>
        <end position="138"/>
    </location>
</feature>
<evidence type="ECO:0000256" key="2">
    <source>
        <dbReference type="SAM" id="MobiDB-lite"/>
    </source>
</evidence>
<reference evidence="3 4" key="1">
    <citation type="journal article" date="2011" name="Stand. Genomic Sci.">
        <title>Complete genome sequence of Parvibaculum lavamentivorans type strain (DS-1(T)).</title>
        <authorList>
            <person name="Schleheck D."/>
            <person name="Weiss M."/>
            <person name="Pitluck S."/>
            <person name="Bruce D."/>
            <person name="Land M.L."/>
            <person name="Han S."/>
            <person name="Saunders E."/>
            <person name="Tapia R."/>
            <person name="Detter C."/>
            <person name="Brettin T."/>
            <person name="Han J."/>
            <person name="Woyke T."/>
            <person name="Goodwin L."/>
            <person name="Pennacchio L."/>
            <person name="Nolan M."/>
            <person name="Cook A.M."/>
            <person name="Kjelleberg S."/>
            <person name="Thomas T."/>
        </authorList>
    </citation>
    <scope>NUCLEOTIDE SEQUENCE [LARGE SCALE GENOMIC DNA]</scope>
    <source>
        <strain evidence="4">DS-1 / DSM 13023 / NCIMB 13966</strain>
    </source>
</reference>
<dbReference type="InterPro" id="IPR034706">
    <property type="entry name" value="CpoB"/>
</dbReference>
<dbReference type="EMBL" id="CP000774">
    <property type="protein sequence ID" value="ABS63738.1"/>
    <property type="molecule type" value="Genomic_DNA"/>
</dbReference>
<dbReference type="NCBIfam" id="TIGR02795">
    <property type="entry name" value="tol_pal_ybgF"/>
    <property type="match status" value="1"/>
</dbReference>
<comment type="subcellular location">
    <subcellularLocation>
        <location evidence="1">Periplasm</location>
    </subcellularLocation>
</comment>
<feature type="compositionally biased region" description="Low complexity" evidence="2">
    <location>
        <begin position="152"/>
        <end position="170"/>
    </location>
</feature>
<dbReference type="eggNOG" id="COG1729">
    <property type="taxonomic scope" value="Bacteria"/>
</dbReference>
<evidence type="ECO:0000313" key="4">
    <source>
        <dbReference type="Proteomes" id="UP000006377"/>
    </source>
</evidence>
<comment type="similarity">
    <text evidence="1">Belongs to the CpoB family.</text>
</comment>
<proteinExistence type="inferred from homology"/>
<dbReference type="AlphaFoldDB" id="A7HV05"/>
<dbReference type="HOGENOM" id="CLU_044315_0_0_5"/>
<feature type="chain" id="PRO_5009990708" description="Cell division coordinator CpoB" evidence="1">
    <location>
        <begin position="30"/>
        <end position="301"/>
    </location>
</feature>
<dbReference type="GO" id="GO:0043093">
    <property type="term" value="P:FtsZ-dependent cytokinesis"/>
    <property type="evidence" value="ECO:0007669"/>
    <property type="project" value="UniProtKB-UniRule"/>
</dbReference>
<organism evidence="3 4">
    <name type="scientific">Parvibaculum lavamentivorans (strain DS-1 / DSM 13023 / NCIMB 13966)</name>
    <dbReference type="NCBI Taxonomy" id="402881"/>
    <lineage>
        <taxon>Bacteria</taxon>
        <taxon>Pseudomonadati</taxon>
        <taxon>Pseudomonadota</taxon>
        <taxon>Alphaproteobacteria</taxon>
        <taxon>Hyphomicrobiales</taxon>
        <taxon>Parvibaculaceae</taxon>
        <taxon>Parvibaculum</taxon>
    </lineage>
</organism>
<dbReference type="GO" id="GO:0030288">
    <property type="term" value="C:outer membrane-bounded periplasmic space"/>
    <property type="evidence" value="ECO:0007669"/>
    <property type="project" value="UniProtKB-UniRule"/>
</dbReference>
<dbReference type="InterPro" id="IPR019734">
    <property type="entry name" value="TPR_rpt"/>
</dbReference>
<keyword evidence="4" id="KW-1185">Reference proteome</keyword>
<name>A7HV05_PARL1</name>
<keyword evidence="1" id="KW-0574">Periplasm</keyword>
<dbReference type="RefSeq" id="WP_012111042.1">
    <property type="nucleotide sequence ID" value="NC_009719.1"/>
</dbReference>
<evidence type="ECO:0000256" key="1">
    <source>
        <dbReference type="HAMAP-Rule" id="MF_02066"/>
    </source>
</evidence>
<dbReference type="HAMAP" id="MF_02066">
    <property type="entry name" value="CpoB"/>
    <property type="match status" value="1"/>
</dbReference>
<sequence precursor="true">MRPDRHSSKFFFAVAALGLPILIAGSAIAQSSDTDLRSIGNRLDRIEREISDIQRQSYGGGGTGAPTPIGSGANAADLETRLTQLEDQVRMLTGRLEEASHRAEQATKELQTFKADVELRFQDLQDGGAASVGAATSGGEDKTTPASESTLGAQPSGQASGAGEAASAQSVLPSGTPQTQYDFAIDLMKRGQYPQARTAFLEFLQLHPKHELAGNAQYWLGETYYAENNYKQAGDAFLNGYTTYASSSKAPDSLLKLGMSLSALGNTDAACTVWGELGSRFPQASPSIVARAKLERQKAGC</sequence>
<gene>
    <name evidence="1" type="primary">cpoB</name>
    <name evidence="3" type="ordered locus">Plav_2124</name>
</gene>
<dbReference type="Pfam" id="PF13432">
    <property type="entry name" value="TPR_16"/>
    <property type="match status" value="1"/>
</dbReference>
<dbReference type="Pfam" id="PF13174">
    <property type="entry name" value="TPR_6"/>
    <property type="match status" value="1"/>
</dbReference>
<keyword evidence="1" id="KW-0131">Cell cycle</keyword>
<dbReference type="KEGG" id="pla:Plav_2124"/>
<dbReference type="Gene3D" id="1.25.40.10">
    <property type="entry name" value="Tetratricopeptide repeat domain"/>
    <property type="match status" value="1"/>
</dbReference>
<dbReference type="Proteomes" id="UP000006377">
    <property type="component" value="Chromosome"/>
</dbReference>
<keyword evidence="1" id="KW-0732">Signal</keyword>
<keyword evidence="1" id="KW-0132">Cell division</keyword>
<dbReference type="SUPFAM" id="SSF48452">
    <property type="entry name" value="TPR-like"/>
    <property type="match status" value="1"/>
</dbReference>
<dbReference type="InterPro" id="IPR011990">
    <property type="entry name" value="TPR-like_helical_dom_sf"/>
</dbReference>
<feature type="region of interest" description="Disordered" evidence="2">
    <location>
        <begin position="52"/>
        <end position="73"/>
    </location>
</feature>
<feature type="region of interest" description="Disordered" evidence="2">
    <location>
        <begin position="129"/>
        <end position="174"/>
    </location>
</feature>
<comment type="function">
    <text evidence="1">Mediates coordination of peptidoglycan synthesis and outer membrane constriction during cell division.</text>
</comment>
<dbReference type="STRING" id="402881.Plav_2124"/>
<protein>
    <recommendedName>
        <fullName evidence="1">Cell division coordinator CpoB</fullName>
    </recommendedName>
</protein>